<organism evidence="1">
    <name type="scientific">Arundo donax</name>
    <name type="common">Giant reed</name>
    <name type="synonym">Donax arundinaceus</name>
    <dbReference type="NCBI Taxonomy" id="35708"/>
    <lineage>
        <taxon>Eukaryota</taxon>
        <taxon>Viridiplantae</taxon>
        <taxon>Streptophyta</taxon>
        <taxon>Embryophyta</taxon>
        <taxon>Tracheophyta</taxon>
        <taxon>Spermatophyta</taxon>
        <taxon>Magnoliopsida</taxon>
        <taxon>Liliopsida</taxon>
        <taxon>Poales</taxon>
        <taxon>Poaceae</taxon>
        <taxon>PACMAD clade</taxon>
        <taxon>Arundinoideae</taxon>
        <taxon>Arundineae</taxon>
        <taxon>Arundo</taxon>
    </lineage>
</organism>
<name>A0A0A9FM29_ARUDO</name>
<reference evidence="1" key="2">
    <citation type="journal article" date="2015" name="Data Brief">
        <title>Shoot transcriptome of the giant reed, Arundo donax.</title>
        <authorList>
            <person name="Barrero R.A."/>
            <person name="Guerrero F.D."/>
            <person name="Moolhuijzen P."/>
            <person name="Goolsby J.A."/>
            <person name="Tidwell J."/>
            <person name="Bellgard S.E."/>
            <person name="Bellgard M.I."/>
        </authorList>
    </citation>
    <scope>NUCLEOTIDE SEQUENCE</scope>
    <source>
        <tissue evidence="1">Shoot tissue taken approximately 20 cm above the soil surface</tissue>
    </source>
</reference>
<proteinExistence type="predicted"/>
<evidence type="ECO:0000313" key="1">
    <source>
        <dbReference type="EMBL" id="JAE11141.1"/>
    </source>
</evidence>
<accession>A0A0A9FM29</accession>
<dbReference type="EMBL" id="GBRH01186755">
    <property type="protein sequence ID" value="JAE11141.1"/>
    <property type="molecule type" value="Transcribed_RNA"/>
</dbReference>
<dbReference type="AlphaFoldDB" id="A0A0A9FM29"/>
<sequence>MSYPHILSSSTFVWTCDSCCREFSRYKSIVFSTHTLLPCLYTGSNRVSCGKDRL</sequence>
<reference evidence="1" key="1">
    <citation type="submission" date="2014-09" db="EMBL/GenBank/DDBJ databases">
        <authorList>
            <person name="Magalhaes I.L.F."/>
            <person name="Oliveira U."/>
            <person name="Santos F.R."/>
            <person name="Vidigal T.H.D.A."/>
            <person name="Brescovit A.D."/>
            <person name="Santos A.J."/>
        </authorList>
    </citation>
    <scope>NUCLEOTIDE SEQUENCE</scope>
    <source>
        <tissue evidence="1">Shoot tissue taken approximately 20 cm above the soil surface</tissue>
    </source>
</reference>
<protein>
    <submittedName>
        <fullName evidence="1">Uncharacterized protein</fullName>
    </submittedName>
</protein>